<feature type="chain" id="PRO_5040461479" evidence="2">
    <location>
        <begin position="19"/>
        <end position="224"/>
    </location>
</feature>
<feature type="compositionally biased region" description="Polar residues" evidence="1">
    <location>
        <begin position="48"/>
        <end position="58"/>
    </location>
</feature>
<gene>
    <name evidence="3" type="ORF">CROQUDRAFT_397481</name>
</gene>
<organism evidence="3 4">
    <name type="scientific">Cronartium quercuum f. sp. fusiforme G11</name>
    <dbReference type="NCBI Taxonomy" id="708437"/>
    <lineage>
        <taxon>Eukaryota</taxon>
        <taxon>Fungi</taxon>
        <taxon>Dikarya</taxon>
        <taxon>Basidiomycota</taxon>
        <taxon>Pucciniomycotina</taxon>
        <taxon>Pucciniomycetes</taxon>
        <taxon>Pucciniales</taxon>
        <taxon>Coleosporiaceae</taxon>
        <taxon>Cronartium</taxon>
    </lineage>
</organism>
<accession>A0A9P6TE56</accession>
<feature type="compositionally biased region" description="Low complexity" evidence="1">
    <location>
        <begin position="59"/>
        <end position="71"/>
    </location>
</feature>
<feature type="signal peptide" evidence="2">
    <location>
        <begin position="1"/>
        <end position="18"/>
    </location>
</feature>
<evidence type="ECO:0000256" key="1">
    <source>
        <dbReference type="SAM" id="MobiDB-lite"/>
    </source>
</evidence>
<proteinExistence type="predicted"/>
<feature type="region of interest" description="Disordered" evidence="1">
    <location>
        <begin position="20"/>
        <end position="161"/>
    </location>
</feature>
<feature type="compositionally biased region" description="Basic and acidic residues" evidence="1">
    <location>
        <begin position="30"/>
        <end position="41"/>
    </location>
</feature>
<feature type="compositionally biased region" description="Polar residues" evidence="1">
    <location>
        <begin position="72"/>
        <end position="124"/>
    </location>
</feature>
<evidence type="ECO:0000256" key="2">
    <source>
        <dbReference type="SAM" id="SignalP"/>
    </source>
</evidence>
<keyword evidence="4" id="KW-1185">Reference proteome</keyword>
<keyword evidence="2" id="KW-0732">Signal</keyword>
<name>A0A9P6TE56_9BASI</name>
<feature type="compositionally biased region" description="Polar residues" evidence="1">
    <location>
        <begin position="132"/>
        <end position="142"/>
    </location>
</feature>
<comment type="caution">
    <text evidence="3">The sequence shown here is derived from an EMBL/GenBank/DDBJ whole genome shotgun (WGS) entry which is preliminary data.</text>
</comment>
<reference evidence="3" key="1">
    <citation type="submission" date="2013-11" db="EMBL/GenBank/DDBJ databases">
        <title>Genome sequence of the fusiform rust pathogen reveals effectors for host alternation and coevolution with pine.</title>
        <authorList>
            <consortium name="DOE Joint Genome Institute"/>
            <person name="Smith K."/>
            <person name="Pendleton A."/>
            <person name="Kubisiak T."/>
            <person name="Anderson C."/>
            <person name="Salamov A."/>
            <person name="Aerts A."/>
            <person name="Riley R."/>
            <person name="Clum A."/>
            <person name="Lindquist E."/>
            <person name="Ence D."/>
            <person name="Campbell M."/>
            <person name="Kronenberg Z."/>
            <person name="Feau N."/>
            <person name="Dhillon B."/>
            <person name="Hamelin R."/>
            <person name="Burleigh J."/>
            <person name="Smith J."/>
            <person name="Yandell M."/>
            <person name="Nelson C."/>
            <person name="Grigoriev I."/>
            <person name="Davis J."/>
        </authorList>
    </citation>
    <scope>NUCLEOTIDE SEQUENCE</scope>
    <source>
        <strain evidence="3">G11</strain>
    </source>
</reference>
<dbReference type="Proteomes" id="UP000886653">
    <property type="component" value="Unassembled WGS sequence"/>
</dbReference>
<dbReference type="EMBL" id="MU167236">
    <property type="protein sequence ID" value="KAG0148494.1"/>
    <property type="molecule type" value="Genomic_DNA"/>
</dbReference>
<evidence type="ECO:0000313" key="3">
    <source>
        <dbReference type="EMBL" id="KAG0148494.1"/>
    </source>
</evidence>
<dbReference type="AlphaFoldDB" id="A0A9P6TE56"/>
<evidence type="ECO:0000313" key="4">
    <source>
        <dbReference type="Proteomes" id="UP000886653"/>
    </source>
</evidence>
<sequence length="224" mass="24228">MRISLAFVLVTLAVTAYALPKPGSSEPTELELKDQKPKTGAEDPIITKLNNLQAPTKPSSQSFSTNSGSSSQNDPFKTTLASNTKSSPSTINQSTNPTSLFGQTSNKSGFSFPQNSFAQATTQSKETKLNDPTKTQSNTNKNPFEFDKSKSPAPLTNSLNKGSNKFQVEKLDLSAPIPSPGSKKLKVDFTKKLDLNQITPQQIQSKKVDPVFEICLVLVFTVKA</sequence>
<protein>
    <submittedName>
        <fullName evidence="3">Uncharacterized protein</fullName>
    </submittedName>
</protein>